<dbReference type="InterPro" id="IPR042100">
    <property type="entry name" value="Bug_dom1"/>
</dbReference>
<name>A0A2G9WNG3_9HYPH</name>
<evidence type="ECO:0000256" key="2">
    <source>
        <dbReference type="SAM" id="SignalP"/>
    </source>
</evidence>
<gene>
    <name evidence="3" type="ORF">CJ014_26340</name>
</gene>
<dbReference type="EMBL" id="NQVN01000042">
    <property type="protein sequence ID" value="PIO96251.1"/>
    <property type="molecule type" value="Genomic_DNA"/>
</dbReference>
<dbReference type="OrthoDB" id="7250490at2"/>
<protein>
    <submittedName>
        <fullName evidence="3">C4-dicarboxylate ABC transporter</fullName>
    </submittedName>
</protein>
<dbReference type="AlphaFoldDB" id="A0A2G9WNG3"/>
<reference evidence="3 4" key="1">
    <citation type="submission" date="2017-08" db="EMBL/GenBank/DDBJ databases">
        <title>Pleomorphomonas carboxidotrophicus sp. nov., a new mesophilic hydrogenogenic carboxidotroph.</title>
        <authorList>
            <person name="Esquivel-Elizondo S."/>
            <person name="Krajmalnik-Brown R."/>
            <person name="Maldonado J."/>
        </authorList>
    </citation>
    <scope>NUCLEOTIDE SEQUENCE [LARGE SCALE GENOMIC DNA]</scope>
    <source>
        <strain evidence="3 4">SVCO-16</strain>
    </source>
</reference>
<evidence type="ECO:0000313" key="4">
    <source>
        <dbReference type="Proteomes" id="UP000231070"/>
    </source>
</evidence>
<comment type="caution">
    <text evidence="3">The sequence shown here is derived from an EMBL/GenBank/DDBJ whole genome shotgun (WGS) entry which is preliminary data.</text>
</comment>
<feature type="chain" id="PRO_5013695047" evidence="2">
    <location>
        <begin position="22"/>
        <end position="321"/>
    </location>
</feature>
<dbReference type="PANTHER" id="PTHR42928">
    <property type="entry name" value="TRICARBOXYLATE-BINDING PROTEIN"/>
    <property type="match status" value="1"/>
</dbReference>
<dbReference type="PANTHER" id="PTHR42928:SF5">
    <property type="entry name" value="BLR1237 PROTEIN"/>
    <property type="match status" value="1"/>
</dbReference>
<dbReference type="Gene3D" id="3.40.190.10">
    <property type="entry name" value="Periplasmic binding protein-like II"/>
    <property type="match status" value="1"/>
</dbReference>
<accession>A0A2G9WNG3</accession>
<evidence type="ECO:0000256" key="1">
    <source>
        <dbReference type="ARBA" id="ARBA00006987"/>
    </source>
</evidence>
<evidence type="ECO:0000313" key="3">
    <source>
        <dbReference type="EMBL" id="PIO96251.1"/>
    </source>
</evidence>
<dbReference type="Pfam" id="PF03401">
    <property type="entry name" value="TctC"/>
    <property type="match status" value="1"/>
</dbReference>
<dbReference type="Proteomes" id="UP000231070">
    <property type="component" value="Unassembled WGS sequence"/>
</dbReference>
<dbReference type="CDD" id="cd07012">
    <property type="entry name" value="PBP2_Bug_TTT"/>
    <property type="match status" value="1"/>
</dbReference>
<dbReference type="SUPFAM" id="SSF53850">
    <property type="entry name" value="Periplasmic binding protein-like II"/>
    <property type="match status" value="1"/>
</dbReference>
<dbReference type="InterPro" id="IPR005064">
    <property type="entry name" value="BUG"/>
</dbReference>
<dbReference type="Gene3D" id="3.40.190.150">
    <property type="entry name" value="Bordetella uptake gene, domain 1"/>
    <property type="match status" value="1"/>
</dbReference>
<organism evidence="3 4">
    <name type="scientific">Pleomorphomonas carboxyditropha</name>
    <dbReference type="NCBI Taxonomy" id="2023338"/>
    <lineage>
        <taxon>Bacteria</taxon>
        <taxon>Pseudomonadati</taxon>
        <taxon>Pseudomonadota</taxon>
        <taxon>Alphaproteobacteria</taxon>
        <taxon>Hyphomicrobiales</taxon>
        <taxon>Pleomorphomonadaceae</taxon>
        <taxon>Pleomorphomonas</taxon>
    </lineage>
</organism>
<comment type="similarity">
    <text evidence="1">Belongs to the UPF0065 (bug) family.</text>
</comment>
<sequence length="321" mass="33405">MKTIGLVMSAILALGVTGAAAQQITYPTKNISVIIPKNPGGGTDTSTRLTLEYAKQYLPSGIIFVPENKPAGNGVTGLIELAHAKPDGMTLGTTTVELAMFPHQNKSPVTYADFTPLVAQIADPCAVVVRADGPYKTLKELIDAAKAEPGKIQVANSGTGAIYDLATSNIEKKFDVKFKHIPFNEGTGPSIAALVGGHVDAVITTPGSAKSQVDAGALNILGVMDDHRFALYPDVPTFAEALGADAGVAMRAWAAIAAPANLDAAAKEQLVAAFKAVLANPDYQEAMKKQGIVPGTLVGDDVANMMQADHELYKELIAAAK</sequence>
<dbReference type="RefSeq" id="WP_100083483.1">
    <property type="nucleotide sequence ID" value="NZ_NQVN01000042.1"/>
</dbReference>
<keyword evidence="2" id="KW-0732">Signal</keyword>
<feature type="signal peptide" evidence="2">
    <location>
        <begin position="1"/>
        <end position="21"/>
    </location>
</feature>
<proteinExistence type="inferred from homology"/>
<dbReference type="PIRSF" id="PIRSF017082">
    <property type="entry name" value="YflP"/>
    <property type="match status" value="1"/>
</dbReference>
<keyword evidence="4" id="KW-1185">Reference proteome</keyword>